<dbReference type="SMART" id="SM00249">
    <property type="entry name" value="PHD"/>
    <property type="match status" value="3"/>
</dbReference>
<dbReference type="PANTHER" id="PTHR32410">
    <property type="entry name" value="CYSTEINE/HISTIDINE-RICH C1 DOMAIN FAMILY PROTEIN"/>
    <property type="match status" value="1"/>
</dbReference>
<feature type="domain" description="Phorbol-ester/DAG-type" evidence="6">
    <location>
        <begin position="29"/>
        <end position="78"/>
    </location>
</feature>
<evidence type="ECO:0000256" key="1">
    <source>
        <dbReference type="ARBA" id="ARBA00022723"/>
    </source>
</evidence>
<evidence type="ECO:0000256" key="2">
    <source>
        <dbReference type="ARBA" id="ARBA00022737"/>
    </source>
</evidence>
<sequence>MGHVGLNVTAAILVKATIVMVIAVFVLDSSFTRRALTLIKVCHICELLGDRFPYACDLCDLSFHKDCAESTPEINYSCHPIHTLKRLTSVPSYIDGKCYLCGIKIHNVFYHCSICNFSVDVDCAKNPPLYTLFNPKAHGHQLTLLPRRAFVCNACGMDDDRNPYICVECNFMIHISCINIPRIIKISRHVHPICYNYSLPAGKWKCEVCQKEIIWTCGAYSCSKCPGSAIHVKCATKFGIWDGIEHEDVSEYSEDFSSYEVIEEGVIKYFGHEKHTLKLKEESDANDECKWCKVCRYPIFSSPFYDCMKCDAFIIHQKCAYLPKKITDSFYKLPLTLVFDTYGLCLCNACQNFFEGSAYKSAGNRVSLDVRCGSISEPFVHESHPPHSLYIKYSKGEFCNACGDKECLVLSCEECEFFLDIKCSILPKMVKHKNDKDHFLILRYGEKTREQFWCEICEEDLNPNKWFYSCDHCGITFHIKCTFGDFIWINPGGEAESTYMVIPNNYASRPVCNECDSRCQYPLFLTETGGRRARIYNVWGKF</sequence>
<protein>
    <recommendedName>
        <fullName evidence="10">Phorbol-ester/DAG-type domain-containing protein</fullName>
    </recommendedName>
</protein>
<dbReference type="Pfam" id="PF22926">
    <property type="entry name" value="C1-like_CT"/>
    <property type="match status" value="1"/>
</dbReference>
<gene>
    <name evidence="8" type="ORF">Bca52824_037060</name>
</gene>
<keyword evidence="1" id="KW-0479">Metal-binding</keyword>
<evidence type="ECO:0000259" key="6">
    <source>
        <dbReference type="SMART" id="SM00109"/>
    </source>
</evidence>
<dbReference type="InterPro" id="IPR054483">
    <property type="entry name" value="DC1-like_CT"/>
</dbReference>
<keyword evidence="5" id="KW-0472">Membrane</keyword>
<feature type="domain" description="Phorbol-ester/DAG-type" evidence="6">
    <location>
        <begin position="273"/>
        <end position="325"/>
    </location>
</feature>
<comment type="caution">
    <text evidence="8">The sequence shown here is derived from an EMBL/GenBank/DDBJ whole genome shotgun (WGS) entry which is preliminary data.</text>
</comment>
<feature type="domain" description="Zinc finger PHD-type" evidence="7">
    <location>
        <begin position="453"/>
        <end position="516"/>
    </location>
</feature>
<dbReference type="SUPFAM" id="SSF57889">
    <property type="entry name" value="Cysteine-rich domain"/>
    <property type="match status" value="5"/>
</dbReference>
<evidence type="ECO:0000313" key="9">
    <source>
        <dbReference type="Proteomes" id="UP000886595"/>
    </source>
</evidence>
<dbReference type="InterPro" id="IPR002219">
    <property type="entry name" value="PKC_DAG/PE"/>
</dbReference>
<reference evidence="8 9" key="1">
    <citation type="submission" date="2020-02" db="EMBL/GenBank/DDBJ databases">
        <authorList>
            <person name="Ma Q."/>
            <person name="Huang Y."/>
            <person name="Song X."/>
            <person name="Pei D."/>
        </authorList>
    </citation>
    <scope>NUCLEOTIDE SEQUENCE [LARGE SCALE GENOMIC DNA]</scope>
    <source>
        <strain evidence="8">Sxm20200214</strain>
        <tissue evidence="8">Leaf</tissue>
    </source>
</reference>
<evidence type="ECO:0008006" key="10">
    <source>
        <dbReference type="Google" id="ProtNLM"/>
    </source>
</evidence>
<evidence type="ECO:0000313" key="8">
    <source>
        <dbReference type="EMBL" id="KAG2300588.1"/>
    </source>
</evidence>
<dbReference type="InterPro" id="IPR001965">
    <property type="entry name" value="Znf_PHD"/>
</dbReference>
<dbReference type="Proteomes" id="UP000886595">
    <property type="component" value="Unassembled WGS sequence"/>
</dbReference>
<keyword evidence="3" id="KW-0863">Zinc-finger</keyword>
<evidence type="ECO:0000256" key="5">
    <source>
        <dbReference type="SAM" id="Phobius"/>
    </source>
</evidence>
<keyword evidence="4" id="KW-0862">Zinc</keyword>
<dbReference type="InterPro" id="IPR004146">
    <property type="entry name" value="DC1"/>
</dbReference>
<evidence type="ECO:0000256" key="3">
    <source>
        <dbReference type="ARBA" id="ARBA00022771"/>
    </source>
</evidence>
<organism evidence="8 9">
    <name type="scientific">Brassica carinata</name>
    <name type="common">Ethiopian mustard</name>
    <name type="synonym">Abyssinian cabbage</name>
    <dbReference type="NCBI Taxonomy" id="52824"/>
    <lineage>
        <taxon>Eukaryota</taxon>
        <taxon>Viridiplantae</taxon>
        <taxon>Streptophyta</taxon>
        <taxon>Embryophyta</taxon>
        <taxon>Tracheophyta</taxon>
        <taxon>Spermatophyta</taxon>
        <taxon>Magnoliopsida</taxon>
        <taxon>eudicotyledons</taxon>
        <taxon>Gunneridae</taxon>
        <taxon>Pentapetalae</taxon>
        <taxon>rosids</taxon>
        <taxon>malvids</taxon>
        <taxon>Brassicales</taxon>
        <taxon>Brassicaceae</taxon>
        <taxon>Brassiceae</taxon>
        <taxon>Brassica</taxon>
    </lineage>
</organism>
<feature type="transmembrane region" description="Helical" evidence="5">
    <location>
        <begin position="6"/>
        <end position="27"/>
    </location>
</feature>
<accession>A0A8X7S735</accession>
<dbReference type="SMART" id="SM00109">
    <property type="entry name" value="C1"/>
    <property type="match status" value="4"/>
</dbReference>
<feature type="domain" description="Phorbol-ester/DAG-type" evidence="6">
    <location>
        <begin position="138"/>
        <end position="194"/>
    </location>
</feature>
<evidence type="ECO:0000259" key="7">
    <source>
        <dbReference type="SMART" id="SM00249"/>
    </source>
</evidence>
<dbReference type="AlphaFoldDB" id="A0A8X7S735"/>
<dbReference type="Gene3D" id="3.30.40.10">
    <property type="entry name" value="Zinc/RING finger domain, C3HC4 (zinc finger)"/>
    <property type="match status" value="1"/>
</dbReference>
<dbReference type="EMBL" id="JAAMPC010000008">
    <property type="protein sequence ID" value="KAG2300588.1"/>
    <property type="molecule type" value="Genomic_DNA"/>
</dbReference>
<feature type="domain" description="Phorbol-ester/DAG-type" evidence="6">
    <location>
        <begin position="82"/>
        <end position="129"/>
    </location>
</feature>
<dbReference type="PANTHER" id="PTHR32410:SF167">
    <property type="entry name" value="CYSTEINE_HISTIDINE-RICH C1 DOMAIN FAMILY PROTEIN"/>
    <property type="match status" value="1"/>
</dbReference>
<evidence type="ECO:0000256" key="4">
    <source>
        <dbReference type="ARBA" id="ARBA00022833"/>
    </source>
</evidence>
<dbReference type="InterPro" id="IPR053192">
    <property type="entry name" value="Vacuole_Formation_Reg"/>
</dbReference>
<name>A0A8X7S735_BRACI</name>
<dbReference type="InterPro" id="IPR046349">
    <property type="entry name" value="C1-like_sf"/>
</dbReference>
<dbReference type="Pfam" id="PF03107">
    <property type="entry name" value="C1_2"/>
    <property type="match status" value="5"/>
</dbReference>
<dbReference type="InterPro" id="IPR013083">
    <property type="entry name" value="Znf_RING/FYVE/PHD"/>
</dbReference>
<feature type="domain" description="Zinc finger PHD-type" evidence="7">
    <location>
        <begin position="41"/>
        <end position="116"/>
    </location>
</feature>
<dbReference type="GO" id="GO:0008270">
    <property type="term" value="F:zinc ion binding"/>
    <property type="evidence" value="ECO:0007669"/>
    <property type="project" value="UniProtKB-KW"/>
</dbReference>
<keyword evidence="9" id="KW-1185">Reference proteome</keyword>
<feature type="domain" description="Zinc finger PHD-type" evidence="7">
    <location>
        <begin position="151"/>
        <end position="210"/>
    </location>
</feature>
<keyword evidence="2" id="KW-0677">Repeat</keyword>
<keyword evidence="5" id="KW-1133">Transmembrane helix</keyword>
<proteinExistence type="predicted"/>
<keyword evidence="5" id="KW-0812">Transmembrane</keyword>
<dbReference type="OrthoDB" id="1596030at2759"/>